<dbReference type="SUPFAM" id="SSF56112">
    <property type="entry name" value="Protein kinase-like (PK-like)"/>
    <property type="match status" value="1"/>
</dbReference>
<evidence type="ECO:0000259" key="21">
    <source>
        <dbReference type="PROSITE" id="PS50011"/>
    </source>
</evidence>
<dbReference type="InterPro" id="IPR032675">
    <property type="entry name" value="LRR_dom_sf"/>
</dbReference>
<feature type="transmembrane region" description="Helical" evidence="19">
    <location>
        <begin position="511"/>
        <end position="535"/>
    </location>
</feature>
<dbReference type="InterPro" id="IPR017441">
    <property type="entry name" value="Protein_kinase_ATP_BS"/>
</dbReference>
<evidence type="ECO:0000256" key="5">
    <source>
        <dbReference type="ARBA" id="ARBA00022614"/>
    </source>
</evidence>
<evidence type="ECO:0000256" key="3">
    <source>
        <dbReference type="ARBA" id="ARBA00022527"/>
    </source>
</evidence>
<dbReference type="EMBL" id="CM004397">
    <property type="protein sequence ID" value="OAY36557.1"/>
    <property type="molecule type" value="Genomic_DNA"/>
</dbReference>
<evidence type="ECO:0000313" key="23">
    <source>
        <dbReference type="Proteomes" id="UP000091857"/>
    </source>
</evidence>
<dbReference type="Pfam" id="PF13855">
    <property type="entry name" value="LRR_8"/>
    <property type="match status" value="1"/>
</dbReference>
<dbReference type="Gene3D" id="1.10.510.10">
    <property type="entry name" value="Transferase(Phosphotransferase) domain 1"/>
    <property type="match status" value="1"/>
</dbReference>
<dbReference type="FunFam" id="1.10.510.10:FF:000146">
    <property type="entry name" value="LRR receptor-like serine/threonine-protein kinase IOS1"/>
    <property type="match status" value="1"/>
</dbReference>
<dbReference type="Gene3D" id="3.30.200.20">
    <property type="entry name" value="Phosphorylase Kinase, domain 1"/>
    <property type="match status" value="1"/>
</dbReference>
<keyword evidence="10 18" id="KW-0547">Nucleotide-binding</keyword>
<comment type="catalytic activity">
    <reaction evidence="17">
        <text>L-seryl-[protein] + ATP = O-phospho-L-seryl-[protein] + ADP + H(+)</text>
        <dbReference type="Rhea" id="RHEA:17989"/>
        <dbReference type="Rhea" id="RHEA-COMP:9863"/>
        <dbReference type="Rhea" id="RHEA-COMP:11604"/>
        <dbReference type="ChEBI" id="CHEBI:15378"/>
        <dbReference type="ChEBI" id="CHEBI:29999"/>
        <dbReference type="ChEBI" id="CHEBI:30616"/>
        <dbReference type="ChEBI" id="CHEBI:83421"/>
        <dbReference type="ChEBI" id="CHEBI:456216"/>
        <dbReference type="EC" id="2.7.11.1"/>
    </reaction>
</comment>
<keyword evidence="5" id="KW-0433">Leucine-rich repeat</keyword>
<evidence type="ECO:0000256" key="6">
    <source>
        <dbReference type="ARBA" id="ARBA00022679"/>
    </source>
</evidence>
<feature type="chain" id="PRO_5012971448" description="non-specific serine/threonine protein kinase" evidence="20">
    <location>
        <begin position="21"/>
        <end position="880"/>
    </location>
</feature>
<keyword evidence="15" id="KW-0675">Receptor</keyword>
<dbReference type="Proteomes" id="UP000091857">
    <property type="component" value="Chromosome 11"/>
</dbReference>
<evidence type="ECO:0000256" key="8">
    <source>
        <dbReference type="ARBA" id="ARBA00022729"/>
    </source>
</evidence>
<feature type="signal peptide" evidence="20">
    <location>
        <begin position="1"/>
        <end position="20"/>
    </location>
</feature>
<dbReference type="FunFam" id="3.30.200.20:FF:000394">
    <property type="entry name" value="Leucine-rich repeat receptor-like protein kinase"/>
    <property type="match status" value="1"/>
</dbReference>
<dbReference type="InterPro" id="IPR001245">
    <property type="entry name" value="Ser-Thr/Tyr_kinase_cat_dom"/>
</dbReference>
<dbReference type="EC" id="2.7.11.1" evidence="2"/>
<dbReference type="SMART" id="SM00220">
    <property type="entry name" value="S_TKc"/>
    <property type="match status" value="1"/>
</dbReference>
<dbReference type="GO" id="GO:0016020">
    <property type="term" value="C:membrane"/>
    <property type="evidence" value="ECO:0007669"/>
    <property type="project" value="UniProtKB-SubCell"/>
</dbReference>
<comment type="catalytic activity">
    <reaction evidence="16">
        <text>L-threonyl-[protein] + ATP = O-phospho-L-threonyl-[protein] + ADP + H(+)</text>
        <dbReference type="Rhea" id="RHEA:46608"/>
        <dbReference type="Rhea" id="RHEA-COMP:11060"/>
        <dbReference type="Rhea" id="RHEA-COMP:11605"/>
        <dbReference type="ChEBI" id="CHEBI:15378"/>
        <dbReference type="ChEBI" id="CHEBI:30013"/>
        <dbReference type="ChEBI" id="CHEBI:30616"/>
        <dbReference type="ChEBI" id="CHEBI:61977"/>
        <dbReference type="ChEBI" id="CHEBI:456216"/>
        <dbReference type="EC" id="2.7.11.1"/>
    </reaction>
</comment>
<gene>
    <name evidence="22" type="ORF">MANES_11G029900v8</name>
</gene>
<organism evidence="22 23">
    <name type="scientific">Manihot esculenta</name>
    <name type="common">Cassava</name>
    <name type="synonym">Jatropha manihot</name>
    <dbReference type="NCBI Taxonomy" id="3983"/>
    <lineage>
        <taxon>Eukaryota</taxon>
        <taxon>Viridiplantae</taxon>
        <taxon>Streptophyta</taxon>
        <taxon>Embryophyta</taxon>
        <taxon>Tracheophyta</taxon>
        <taxon>Spermatophyta</taxon>
        <taxon>Magnoliopsida</taxon>
        <taxon>eudicotyledons</taxon>
        <taxon>Gunneridae</taxon>
        <taxon>Pentapetalae</taxon>
        <taxon>rosids</taxon>
        <taxon>fabids</taxon>
        <taxon>Malpighiales</taxon>
        <taxon>Euphorbiaceae</taxon>
        <taxon>Crotonoideae</taxon>
        <taxon>Manihoteae</taxon>
        <taxon>Manihot</taxon>
    </lineage>
</organism>
<evidence type="ECO:0000256" key="1">
    <source>
        <dbReference type="ARBA" id="ARBA00004167"/>
    </source>
</evidence>
<dbReference type="PROSITE" id="PS00108">
    <property type="entry name" value="PROTEIN_KINASE_ST"/>
    <property type="match status" value="1"/>
</dbReference>
<evidence type="ECO:0000256" key="16">
    <source>
        <dbReference type="ARBA" id="ARBA00047899"/>
    </source>
</evidence>
<dbReference type="FunFam" id="3.80.10.10:FF:000129">
    <property type="entry name" value="Leucine-rich repeat receptor-like kinase"/>
    <property type="match status" value="1"/>
</dbReference>
<evidence type="ECO:0000256" key="9">
    <source>
        <dbReference type="ARBA" id="ARBA00022737"/>
    </source>
</evidence>
<dbReference type="InterPro" id="IPR008271">
    <property type="entry name" value="Ser/Thr_kinase_AS"/>
</dbReference>
<evidence type="ECO:0000256" key="7">
    <source>
        <dbReference type="ARBA" id="ARBA00022692"/>
    </source>
</evidence>
<dbReference type="PANTHER" id="PTHR45631:SF209">
    <property type="entry name" value="PROTEIN KINASE DOMAIN-CONTAINING PROTEIN"/>
    <property type="match status" value="1"/>
</dbReference>
<evidence type="ECO:0000256" key="13">
    <source>
        <dbReference type="ARBA" id="ARBA00022989"/>
    </source>
</evidence>
<dbReference type="SUPFAM" id="SSF52058">
    <property type="entry name" value="L domain-like"/>
    <property type="match status" value="1"/>
</dbReference>
<name>A0A2C9UZ35_MANES</name>
<protein>
    <recommendedName>
        <fullName evidence="2">non-specific serine/threonine protein kinase</fullName>
        <ecNumber evidence="2">2.7.11.1</ecNumber>
    </recommendedName>
</protein>
<evidence type="ECO:0000256" key="15">
    <source>
        <dbReference type="ARBA" id="ARBA00023170"/>
    </source>
</evidence>
<evidence type="ECO:0000256" key="4">
    <source>
        <dbReference type="ARBA" id="ARBA00022553"/>
    </source>
</evidence>
<dbReference type="InterPro" id="IPR024788">
    <property type="entry name" value="Malectin-like_Carb-bd_dom"/>
</dbReference>
<feature type="binding site" evidence="18">
    <location>
        <position position="600"/>
    </location>
    <ligand>
        <name>ATP</name>
        <dbReference type="ChEBI" id="CHEBI:30616"/>
    </ligand>
</feature>
<feature type="domain" description="Protein kinase" evidence="21">
    <location>
        <begin position="573"/>
        <end position="845"/>
    </location>
</feature>
<keyword evidence="9" id="KW-0677">Repeat</keyword>
<evidence type="ECO:0000256" key="19">
    <source>
        <dbReference type="SAM" id="Phobius"/>
    </source>
</evidence>
<evidence type="ECO:0000313" key="22">
    <source>
        <dbReference type="EMBL" id="OAY36557.1"/>
    </source>
</evidence>
<evidence type="ECO:0000256" key="18">
    <source>
        <dbReference type="PROSITE-ProRule" id="PRU10141"/>
    </source>
</evidence>
<dbReference type="InterPro" id="IPR011009">
    <property type="entry name" value="Kinase-like_dom_sf"/>
</dbReference>
<dbReference type="AlphaFoldDB" id="A0A2C9UZ35"/>
<dbReference type="PANTHER" id="PTHR45631">
    <property type="entry name" value="OS07G0107800 PROTEIN-RELATED"/>
    <property type="match status" value="1"/>
</dbReference>
<keyword evidence="14 19" id="KW-0472">Membrane</keyword>
<comment type="caution">
    <text evidence="22">The sequence shown here is derived from an EMBL/GenBank/DDBJ whole genome shotgun (WGS) entry which is preliminary data.</text>
</comment>
<reference evidence="23" key="1">
    <citation type="journal article" date="2016" name="Nat. Biotechnol.">
        <title>Sequencing wild and cultivated cassava and related species reveals extensive interspecific hybridization and genetic diversity.</title>
        <authorList>
            <person name="Bredeson J.V."/>
            <person name="Lyons J.B."/>
            <person name="Prochnik S.E."/>
            <person name="Wu G.A."/>
            <person name="Ha C.M."/>
            <person name="Edsinger-Gonzales E."/>
            <person name="Grimwood J."/>
            <person name="Schmutz J."/>
            <person name="Rabbi I.Y."/>
            <person name="Egesi C."/>
            <person name="Nauluvula P."/>
            <person name="Lebot V."/>
            <person name="Ndunguru J."/>
            <person name="Mkamilo G."/>
            <person name="Bart R.S."/>
            <person name="Setter T.L."/>
            <person name="Gleadow R.M."/>
            <person name="Kulakow P."/>
            <person name="Ferguson M.E."/>
            <person name="Rounsley S."/>
            <person name="Rokhsar D.S."/>
        </authorList>
    </citation>
    <scope>NUCLEOTIDE SEQUENCE [LARGE SCALE GENOMIC DNA]</scope>
    <source>
        <strain evidence="23">cv. AM560-2</strain>
    </source>
</reference>
<dbReference type="Gramene" id="Manes.11G029900.1.v8.1">
    <property type="protein sequence ID" value="Manes.11G029900.1.v8.1.CDS"/>
    <property type="gene ID" value="Manes.11G029900.v8.1"/>
</dbReference>
<dbReference type="GO" id="GO:0004674">
    <property type="term" value="F:protein serine/threonine kinase activity"/>
    <property type="evidence" value="ECO:0007669"/>
    <property type="project" value="UniProtKB-KW"/>
</dbReference>
<accession>A0A2C9UZ35</accession>
<keyword evidence="6" id="KW-0808">Transferase</keyword>
<dbReference type="Pfam" id="PF12819">
    <property type="entry name" value="Malectin_like"/>
    <property type="match status" value="1"/>
</dbReference>
<dbReference type="Gene3D" id="3.80.10.10">
    <property type="entry name" value="Ribonuclease Inhibitor"/>
    <property type="match status" value="1"/>
</dbReference>
<keyword evidence="8 20" id="KW-0732">Signal</keyword>
<evidence type="ECO:0000256" key="14">
    <source>
        <dbReference type="ARBA" id="ARBA00023136"/>
    </source>
</evidence>
<keyword evidence="23" id="KW-1185">Reference proteome</keyword>
<sequence>MEIKFLVLGFFSLAILQAQGQDQSDFISLDCGLPANTSYSDEKTSLYYISDAYFIYSGVARSLPPEFSTNSIDRQLWYVRSFPQGIRNCYNVTVTANTKYLIRATFMYGNYDNLNQLPEFDLHIGPNKWVTVQIQNTSTPVIEEIIYDASVSYICICLVNINSETPFISALELRPLRNTTYVTQSGAGALALIGQRLDLGSISNQDHVRYPYDIFDRFWYPFHLIQLTDISTNLTIDVGSHNDYQPPPIVMRSAVIPANSSNPLQLSIGDSVKYKNFQFYMYMHFADVVKLEANQSRKFNISRNGTIWFGPIIPLYLYTSTAYSQSAITGGDYLFSLFKVDGSTLPPLLNAVEVYYLIELLQSETSRPDIDAIMSIKSTYGISRNWQGDPCAPQEYVWDGLNCSYNGTAPIITSLNLSSSGLTGEIASDIANLKSLRSLDLSNNSLIGPVPDFLSKLVSLEVLNLTGNRLTGRIPVDLLKRRQNGLLLLSVDGNPELCALDSCNDNNKKNYVVPVTVSVSALFAIVAAISLAICLKRRKKQAAVAGEMMEAQARILESRKRQFTYSKVLEMTNNFERVLGRGGFGTVYHGLLGDTEVAVKTLSPSSVQGYKEFQAEVKLLLRVHHKNLTTLVGYCEEPSHMVLIYEYMANGDLKHHLSGDDPVNILSWEERLRIAIGAAQGLEYLHNGCKPPIVHRDVKTTNILLDSNFQAKLADFGLSRIFPTEDGSHVSTTVAGTPGYLDPEYHVTNWLTEKSDVYSYGVVLLEIITSRPVIAKTGDRTHLSTWVSSMLDKGDIKTISDPRLLGDFDTNSVWKVTELAMACVSEISAERPTMSQVLVELNECLATETARTREGRSQSNSNSIEFTNVDLSSGLFPQPR</sequence>
<dbReference type="Pfam" id="PF07714">
    <property type="entry name" value="PK_Tyr_Ser-Thr"/>
    <property type="match status" value="1"/>
</dbReference>
<dbReference type="CDD" id="cd14066">
    <property type="entry name" value="STKc_IRAK"/>
    <property type="match status" value="1"/>
</dbReference>
<keyword evidence="4" id="KW-0597">Phosphoprotein</keyword>
<evidence type="ECO:0000256" key="12">
    <source>
        <dbReference type="ARBA" id="ARBA00022840"/>
    </source>
</evidence>
<keyword evidence="7 19" id="KW-0812">Transmembrane</keyword>
<proteinExistence type="predicted"/>
<keyword evidence="3" id="KW-0723">Serine/threonine-protein kinase</keyword>
<dbReference type="PROSITE" id="PS00107">
    <property type="entry name" value="PROTEIN_KINASE_ATP"/>
    <property type="match status" value="1"/>
</dbReference>
<keyword evidence="12 18" id="KW-0067">ATP-binding</keyword>
<comment type="subcellular location">
    <subcellularLocation>
        <location evidence="1">Membrane</location>
        <topology evidence="1">Single-pass membrane protein</topology>
    </subcellularLocation>
</comment>
<keyword evidence="13 19" id="KW-1133">Transmembrane helix</keyword>
<evidence type="ECO:0000256" key="20">
    <source>
        <dbReference type="SAM" id="SignalP"/>
    </source>
</evidence>
<evidence type="ECO:0000256" key="11">
    <source>
        <dbReference type="ARBA" id="ARBA00022777"/>
    </source>
</evidence>
<dbReference type="InterPro" id="IPR000719">
    <property type="entry name" value="Prot_kinase_dom"/>
</dbReference>
<evidence type="ECO:0000256" key="2">
    <source>
        <dbReference type="ARBA" id="ARBA00012513"/>
    </source>
</evidence>
<dbReference type="InterPro" id="IPR001611">
    <property type="entry name" value="Leu-rich_rpt"/>
</dbReference>
<dbReference type="GO" id="GO:0005524">
    <property type="term" value="F:ATP binding"/>
    <property type="evidence" value="ECO:0007669"/>
    <property type="project" value="UniProtKB-UniRule"/>
</dbReference>
<keyword evidence="11" id="KW-0418">Kinase</keyword>
<dbReference type="PROSITE" id="PS50011">
    <property type="entry name" value="PROTEIN_KINASE_DOM"/>
    <property type="match status" value="1"/>
</dbReference>
<evidence type="ECO:0000256" key="10">
    <source>
        <dbReference type="ARBA" id="ARBA00022741"/>
    </source>
</evidence>
<evidence type="ECO:0000256" key="17">
    <source>
        <dbReference type="ARBA" id="ARBA00048679"/>
    </source>
</evidence>